<comment type="caution">
    <text evidence="1">The sequence shown here is derived from an EMBL/GenBank/DDBJ whole genome shotgun (WGS) entry which is preliminary data.</text>
</comment>
<reference evidence="1" key="1">
    <citation type="submission" date="2021-02" db="EMBL/GenBank/DDBJ databases">
        <authorList>
            <person name="Nowell W R."/>
        </authorList>
    </citation>
    <scope>NUCLEOTIDE SEQUENCE</scope>
</reference>
<dbReference type="Proteomes" id="UP000663881">
    <property type="component" value="Unassembled WGS sequence"/>
</dbReference>
<protein>
    <submittedName>
        <fullName evidence="1">Uncharacterized protein</fullName>
    </submittedName>
</protein>
<name>A0A819E4L0_9BILA</name>
<evidence type="ECO:0000313" key="2">
    <source>
        <dbReference type="Proteomes" id="UP000663881"/>
    </source>
</evidence>
<sequence length="69" mass="7834">MISSDKITFIEQILTYPEPMRSLKLSNIFICAPEDDFILDQVNFFNSNLKDNNEMQGCASALFDGQPIT</sequence>
<dbReference type="EMBL" id="CAJOAY010001451">
    <property type="protein sequence ID" value="CAF3844658.1"/>
    <property type="molecule type" value="Genomic_DNA"/>
</dbReference>
<accession>A0A819E4L0</accession>
<evidence type="ECO:0000313" key="1">
    <source>
        <dbReference type="EMBL" id="CAF3844658.1"/>
    </source>
</evidence>
<proteinExistence type="predicted"/>
<dbReference type="AlphaFoldDB" id="A0A819E4L0"/>
<organism evidence="1 2">
    <name type="scientific">Adineta steineri</name>
    <dbReference type="NCBI Taxonomy" id="433720"/>
    <lineage>
        <taxon>Eukaryota</taxon>
        <taxon>Metazoa</taxon>
        <taxon>Spiralia</taxon>
        <taxon>Gnathifera</taxon>
        <taxon>Rotifera</taxon>
        <taxon>Eurotatoria</taxon>
        <taxon>Bdelloidea</taxon>
        <taxon>Adinetida</taxon>
        <taxon>Adinetidae</taxon>
        <taxon>Adineta</taxon>
    </lineage>
</organism>
<gene>
    <name evidence="1" type="ORF">OKA104_LOCUS21116</name>
</gene>